<reference evidence="3" key="1">
    <citation type="submission" date="2005-09" db="EMBL/GenBank/DDBJ databases">
        <title>Complete genome sequence of Clostridium kluyveri and comparative genomics of Clostridia species.</title>
        <authorList>
            <person name="Inui M."/>
            <person name="Nonaka H."/>
            <person name="Shinoda Y."/>
            <person name="Ikenaga Y."/>
            <person name="Abe M."/>
            <person name="Naito K."/>
            <person name="Vertes A.A."/>
            <person name="Yukawa H."/>
        </authorList>
    </citation>
    <scope>NUCLEOTIDE SEQUENCE [LARGE SCALE GENOMIC DNA]</scope>
    <source>
        <strain evidence="3">NBRC 12016</strain>
    </source>
</reference>
<name>B9DZ17_CLOK1</name>
<evidence type="ECO:0000256" key="1">
    <source>
        <dbReference type="SAM" id="Coils"/>
    </source>
</evidence>
<gene>
    <name evidence="2" type="ordered locus">CKR_0441</name>
</gene>
<dbReference type="EMBL" id="AP009049">
    <property type="protein sequence ID" value="BAH05492.1"/>
    <property type="molecule type" value="Genomic_DNA"/>
</dbReference>
<protein>
    <submittedName>
        <fullName evidence="2">Uncharacterized protein</fullName>
    </submittedName>
</protein>
<dbReference type="AlphaFoldDB" id="B9DZ17"/>
<proteinExistence type="predicted"/>
<keyword evidence="1" id="KW-0175">Coiled coil</keyword>
<dbReference type="Proteomes" id="UP000007969">
    <property type="component" value="Chromosome"/>
</dbReference>
<sequence length="112" mass="13512">MKRSVRIMEIKGLNEFQKSLEDMSKEIEELENKLDVSFDKLFNESFMQQYTSYKTWNELLSKSGFGVKNDEDFKKIPNKKLNRYIRKVTSFKNWEDMLNKATEIYMYKQIGI</sequence>
<dbReference type="HOGENOM" id="CLU_145991_0_0_9"/>
<organism evidence="2 3">
    <name type="scientific">Clostridium kluyveri (strain NBRC 12016)</name>
    <dbReference type="NCBI Taxonomy" id="583346"/>
    <lineage>
        <taxon>Bacteria</taxon>
        <taxon>Bacillati</taxon>
        <taxon>Bacillota</taxon>
        <taxon>Clostridia</taxon>
        <taxon>Eubacteriales</taxon>
        <taxon>Clostridiaceae</taxon>
        <taxon>Clostridium</taxon>
    </lineage>
</organism>
<dbReference type="KEGG" id="ckr:CKR_0441"/>
<accession>B9DZ17</accession>
<evidence type="ECO:0000313" key="3">
    <source>
        <dbReference type="Proteomes" id="UP000007969"/>
    </source>
</evidence>
<feature type="coiled-coil region" evidence="1">
    <location>
        <begin position="13"/>
        <end position="40"/>
    </location>
</feature>
<evidence type="ECO:0000313" key="2">
    <source>
        <dbReference type="EMBL" id="BAH05492.1"/>
    </source>
</evidence>